<reference evidence="21" key="1">
    <citation type="submission" date="2014-09" db="EMBL/GenBank/DDBJ databases">
        <authorList>
            <person name="Li C.-X."/>
            <person name="Shi M."/>
            <person name="Tian J.-H."/>
            <person name="Lin X.-D."/>
            <person name="Kang Y.-J."/>
            <person name="Qin X.-C."/>
            <person name="Chen L.-J."/>
            <person name="Xu J."/>
            <person name="Holmes E.C."/>
        </authorList>
    </citation>
    <scope>NUCLEOTIDE SEQUENCE</scope>
    <source>
        <strain evidence="21">BFJSC-9</strain>
    </source>
</reference>
<evidence type="ECO:0000256" key="10">
    <source>
        <dbReference type="ARBA" id="ARBA00024499"/>
    </source>
</evidence>
<dbReference type="InterPro" id="IPR017234">
    <property type="entry name" value="RNA-dir_pol_rhabdovirus"/>
</dbReference>
<evidence type="ECO:0000259" key="19">
    <source>
        <dbReference type="PROSITE" id="PS50526"/>
    </source>
</evidence>
<dbReference type="InterPro" id="IPR048397">
    <property type="entry name" value="Methyltrans_Mon_CD"/>
</dbReference>
<evidence type="ECO:0000256" key="3">
    <source>
        <dbReference type="ARBA" id="ARBA00012582"/>
    </source>
</evidence>
<comment type="similarity">
    <text evidence="1">Belongs to the rhabdoviridae protein L family.</text>
</comment>
<evidence type="ECO:0000256" key="11">
    <source>
        <dbReference type="ARBA" id="ARBA00026099"/>
    </source>
</evidence>
<keyword evidence="21" id="KW-0696">RNA-directed RNA polymerase</keyword>
<evidence type="ECO:0000256" key="2">
    <source>
        <dbReference type="ARBA" id="ARBA00012494"/>
    </source>
</evidence>
<keyword evidence="5" id="KW-0489">Methyltransferase</keyword>
<reference evidence="21" key="2">
    <citation type="journal article" date="2015" name="Elife">
        <title>Unprecedented genomic diversity of RNA viruses in arthropods reveals the ancestry of negative-sense RNA viruses.</title>
        <authorList>
            <person name="Li C.X."/>
            <person name="Shi M."/>
            <person name="Tian J.H."/>
            <person name="Lin X.D."/>
            <person name="Kang Y.J."/>
            <person name="Chen L.J."/>
            <person name="Qin X.C."/>
            <person name="Xu J."/>
            <person name="Holmes E.C."/>
            <person name="Zhang Y.Z."/>
        </authorList>
    </citation>
    <scope>NUCLEOTIDE SEQUENCE</scope>
    <source>
        <strain evidence="21">BFJSC-9</strain>
    </source>
</reference>
<keyword evidence="7" id="KW-0378">Hydrolase</keyword>
<dbReference type="Pfam" id="PF21081">
    <property type="entry name" value="Methyltrans_Mon_3rd"/>
    <property type="match status" value="1"/>
</dbReference>
<dbReference type="GO" id="GO:0016787">
    <property type="term" value="F:hydrolase activity"/>
    <property type="evidence" value="ECO:0007669"/>
    <property type="project" value="UniProtKB-KW"/>
</dbReference>
<evidence type="ECO:0000313" key="21">
    <source>
        <dbReference type="EMBL" id="AJG39213.1"/>
    </source>
</evidence>
<keyword evidence="21" id="KW-0808">Transferase</keyword>
<dbReference type="PIRSF" id="PIRSF037546">
    <property type="entry name" value="RNA_pol_RhabdoV_sub"/>
    <property type="match status" value="1"/>
</dbReference>
<dbReference type="Pfam" id="PF00946">
    <property type="entry name" value="Mononeg_RNA_pol"/>
    <property type="match status" value="1"/>
</dbReference>
<dbReference type="PROSITE" id="PS50526">
    <property type="entry name" value="RDRP_SSRNA_NEG_NONSEG"/>
    <property type="match status" value="1"/>
</dbReference>
<name>A0A0B5KXS2_9VIRU</name>
<comment type="catalytic activity">
    <reaction evidence="15">
        <text>a 5'-end (5'-triphosphoguanosine)-adenylyl-adenylyl-cytidylyl-adenosine in mRNA + S-adenosyl-L-methionine = a 5'-end (5'-triphosphoguanosine)-(2'-O-methyladenylyl)-adenylyl-cytidylyl-adenosine in mRNA + S-adenosyl-L-homocysteine + H(+)</text>
        <dbReference type="Rhea" id="RHEA:65380"/>
        <dbReference type="Rhea" id="RHEA-COMP:16797"/>
        <dbReference type="Rhea" id="RHEA-COMP:16801"/>
        <dbReference type="ChEBI" id="CHEBI:15378"/>
        <dbReference type="ChEBI" id="CHEBI:57856"/>
        <dbReference type="ChEBI" id="CHEBI:59789"/>
        <dbReference type="ChEBI" id="CHEBI:156482"/>
        <dbReference type="ChEBI" id="CHEBI:156484"/>
    </reaction>
</comment>
<dbReference type="Pfam" id="PF14314">
    <property type="entry name" value="Methyltrans_Mon_2nd"/>
    <property type="match status" value="1"/>
</dbReference>
<keyword evidence="6" id="KW-0949">S-adenosyl-L-methionine</keyword>
<feature type="coiled-coil region" evidence="18">
    <location>
        <begin position="719"/>
        <end position="746"/>
    </location>
</feature>
<evidence type="ECO:0000256" key="18">
    <source>
        <dbReference type="SAM" id="Coils"/>
    </source>
</evidence>
<feature type="domain" description="RdRp catalytic" evidence="19">
    <location>
        <begin position="598"/>
        <end position="784"/>
    </location>
</feature>
<evidence type="ECO:0000256" key="16">
    <source>
        <dbReference type="ARBA" id="ARBA00047370"/>
    </source>
</evidence>
<gene>
    <name evidence="21" type="primary">L</name>
</gene>
<evidence type="ECO:0000256" key="4">
    <source>
        <dbReference type="ARBA" id="ARBA00018602"/>
    </source>
</evidence>
<dbReference type="Gene3D" id="3.40.50.150">
    <property type="entry name" value="Vaccinia Virus protein VP39"/>
    <property type="match status" value="1"/>
</dbReference>
<evidence type="ECO:0000256" key="1">
    <source>
        <dbReference type="ARBA" id="ARBA00006874"/>
    </source>
</evidence>
<evidence type="ECO:0000256" key="8">
    <source>
        <dbReference type="ARBA" id="ARBA00023268"/>
    </source>
</evidence>
<dbReference type="InterPro" id="IPR026890">
    <property type="entry name" value="Mononeg_mRNAcap"/>
</dbReference>
<dbReference type="GO" id="GO:0005524">
    <property type="term" value="F:ATP binding"/>
    <property type="evidence" value="ECO:0007669"/>
    <property type="project" value="InterPro"/>
</dbReference>
<comment type="catalytic activity">
    <reaction evidence="9">
        <text>a 5'-end triphospho-adenylyl-adenylyl-cytidylyl-adenosine in mRNA + GDP + H(+) = a 5'-end (5'-triphosphoguanosine)-adenylyl-adenylyl-cytidylyl-adenosine in mRNA + diphosphate</text>
        <dbReference type="Rhea" id="RHEA:65436"/>
        <dbReference type="Rhea" id="RHEA-COMP:16797"/>
        <dbReference type="Rhea" id="RHEA-COMP:16799"/>
        <dbReference type="ChEBI" id="CHEBI:15378"/>
        <dbReference type="ChEBI" id="CHEBI:33019"/>
        <dbReference type="ChEBI" id="CHEBI:58189"/>
        <dbReference type="ChEBI" id="CHEBI:156484"/>
        <dbReference type="ChEBI" id="CHEBI:156503"/>
        <dbReference type="EC" id="2.7.7.88"/>
    </reaction>
</comment>
<keyword evidence="8" id="KW-0511">Multifunctional enzyme</keyword>
<dbReference type="NCBIfam" id="TIGR04198">
    <property type="entry name" value="paramyx_RNAcap"/>
    <property type="match status" value="1"/>
</dbReference>
<dbReference type="FunFam" id="3.40.50.150:FF:000473">
    <property type="entry name" value="RNA-directed RNA polymerase L"/>
    <property type="match status" value="1"/>
</dbReference>
<evidence type="ECO:0000256" key="14">
    <source>
        <dbReference type="ARBA" id="ARBA00031012"/>
    </source>
</evidence>
<dbReference type="InterPro" id="IPR048398">
    <property type="entry name" value="Methyltrans_Mon_C"/>
</dbReference>
<dbReference type="EMBL" id="KM817658">
    <property type="protein sequence ID" value="AJG39213.1"/>
    <property type="molecule type" value="Viral_cRNA"/>
</dbReference>
<dbReference type="GO" id="GO:0004482">
    <property type="term" value="F:mRNA 5'-cap (guanine-N7-)-methyltransferase activity"/>
    <property type="evidence" value="ECO:0007669"/>
    <property type="project" value="InterPro"/>
</dbReference>
<dbReference type="InterPro" id="IPR039736">
    <property type="entry name" value="L_poly_C"/>
</dbReference>
<dbReference type="PROSITE" id="PS51590">
    <property type="entry name" value="SAM_MT_MNV_L"/>
    <property type="match status" value="1"/>
</dbReference>
<feature type="domain" description="Mononegavirus-type SAM-dependent 2'-O-MTase" evidence="20">
    <location>
        <begin position="1640"/>
        <end position="1837"/>
    </location>
</feature>
<evidence type="ECO:0000256" key="9">
    <source>
        <dbReference type="ARBA" id="ARBA00024494"/>
    </source>
</evidence>
<accession>A0A0B5KXS2</accession>
<comment type="catalytic activity">
    <reaction evidence="17">
        <text>GTP + H2O = GDP + phosphate + H(+)</text>
        <dbReference type="Rhea" id="RHEA:19669"/>
        <dbReference type="ChEBI" id="CHEBI:15377"/>
        <dbReference type="ChEBI" id="CHEBI:15378"/>
        <dbReference type="ChEBI" id="CHEBI:37565"/>
        <dbReference type="ChEBI" id="CHEBI:43474"/>
        <dbReference type="ChEBI" id="CHEBI:58189"/>
    </reaction>
</comment>
<dbReference type="EC" id="2.7.7.88" evidence="3"/>
<evidence type="ECO:0000256" key="12">
    <source>
        <dbReference type="ARBA" id="ARBA00030285"/>
    </source>
</evidence>
<comment type="catalytic activity">
    <reaction evidence="10">
        <text>a 5'-end (5'-triphosphoguanosine)-(2'-O-methyladenylyl)-adenylyl-cytidylyl-adenosine in mRNA + S-adenosyl-L-methionine = a 5'-end (N(7)-methyl 5'-triphosphoguanosine)-(2'-O-methyladenylyl)-adenylyl-cytidylyl-adenosine in mRNA + S-adenosyl-L-homocysteine</text>
        <dbReference type="Rhea" id="RHEA:65440"/>
        <dbReference type="Rhea" id="RHEA-COMP:16798"/>
        <dbReference type="Rhea" id="RHEA-COMP:16801"/>
        <dbReference type="ChEBI" id="CHEBI:57856"/>
        <dbReference type="ChEBI" id="CHEBI:59789"/>
        <dbReference type="ChEBI" id="CHEBI:156482"/>
        <dbReference type="ChEBI" id="CHEBI:156483"/>
    </reaction>
</comment>
<evidence type="ECO:0000256" key="13">
    <source>
        <dbReference type="ARBA" id="ARBA00030436"/>
    </source>
</evidence>
<dbReference type="InterPro" id="IPR039530">
    <property type="entry name" value="L_methyltransferase_rhabdo"/>
</dbReference>
<keyword evidence="18" id="KW-0175">Coiled coil</keyword>
<dbReference type="Pfam" id="PF21080">
    <property type="entry name" value="Methyltrans_Mon_1st"/>
    <property type="match status" value="1"/>
</dbReference>
<dbReference type="InterPro" id="IPR014023">
    <property type="entry name" value="Mononeg_RNA_pol_cat"/>
</dbReference>
<organism evidence="21">
    <name type="scientific">Wuhan Louse Fly Virus 11</name>
    <dbReference type="NCBI Taxonomy" id="1608115"/>
    <lineage>
        <taxon>Viruses</taxon>
        <taxon>Riboviria</taxon>
    </lineage>
</organism>
<evidence type="ECO:0000256" key="17">
    <source>
        <dbReference type="ARBA" id="ARBA00048548"/>
    </source>
</evidence>
<dbReference type="Pfam" id="PF14318">
    <property type="entry name" value="Mononeg_mRNAcap"/>
    <property type="match status" value="1"/>
</dbReference>
<dbReference type="GO" id="GO:0039689">
    <property type="term" value="P:negative stranded viral RNA replication"/>
    <property type="evidence" value="ECO:0007669"/>
    <property type="project" value="UniProtKB-ARBA"/>
</dbReference>
<keyword evidence="21" id="KW-0548">Nucleotidyltransferase</keyword>
<dbReference type="InterPro" id="IPR029063">
    <property type="entry name" value="SAM-dependent_MTases_sf"/>
</dbReference>
<dbReference type="EC" id="2.7.7.48" evidence="2"/>
<dbReference type="InterPro" id="IPR025786">
    <property type="entry name" value="Mononega_L_MeTrfase"/>
</dbReference>
<evidence type="ECO:0000256" key="7">
    <source>
        <dbReference type="ARBA" id="ARBA00022801"/>
    </source>
</evidence>
<dbReference type="GO" id="GO:0003968">
    <property type="term" value="F:RNA-directed RNA polymerase activity"/>
    <property type="evidence" value="ECO:0007669"/>
    <property type="project" value="UniProtKB-KW"/>
</dbReference>
<evidence type="ECO:0000259" key="20">
    <source>
        <dbReference type="PROSITE" id="PS51590"/>
    </source>
</evidence>
<comment type="catalytic activity">
    <reaction evidence="16">
        <text>a 5'-end (5'-triphosphoguanosine)-adenylyl-adenylyl-cytidylyl-adenosine in mRNA + 2 S-adenosyl-L-methionine = a 5'-end (N(7)-methyl 5'-triphosphoguanosine)-(2'-O-methyladenylyl)-adenylyl-cytidylyl-adenosine in mRNA + 2 S-adenosyl-L-homocysteine + H(+)</text>
        <dbReference type="Rhea" id="RHEA:65376"/>
        <dbReference type="Rhea" id="RHEA-COMP:16797"/>
        <dbReference type="Rhea" id="RHEA-COMP:16798"/>
        <dbReference type="ChEBI" id="CHEBI:15378"/>
        <dbReference type="ChEBI" id="CHEBI:57856"/>
        <dbReference type="ChEBI" id="CHEBI:59789"/>
        <dbReference type="ChEBI" id="CHEBI:156483"/>
        <dbReference type="ChEBI" id="CHEBI:156484"/>
        <dbReference type="EC" id="2.1.1.375"/>
    </reaction>
</comment>
<evidence type="ECO:0000256" key="15">
    <source>
        <dbReference type="ARBA" id="ARBA00047332"/>
    </source>
</evidence>
<evidence type="ECO:0000256" key="5">
    <source>
        <dbReference type="ARBA" id="ARBA00022603"/>
    </source>
</evidence>
<protein>
    <recommendedName>
        <fullName evidence="4">RNA-directed RNA polymerase L</fullName>
        <ecNumber evidence="11">2.1.1.375</ecNumber>
        <ecNumber evidence="2">2.7.7.48</ecNumber>
        <ecNumber evidence="3">2.7.7.88</ecNumber>
    </recommendedName>
    <alternativeName>
        <fullName evidence="12">Large structural protein</fullName>
    </alternativeName>
    <alternativeName>
        <fullName evidence="14">Replicase</fullName>
    </alternativeName>
    <alternativeName>
        <fullName evidence="13">Transcriptase</fullName>
    </alternativeName>
</protein>
<sequence length="2110" mass="243014">MEEYGEFLDVEAPIPCNQEEAIFFRTVPINERMLFLNTTDYNLNSPLIKDGIDQFRQAVFGREVKRMWYKNKWGPLVERLQHVRGDILDTSLMHRWFARWMNDERINSSEGRAFLKNVDQEAMETFIIPETFYKGWVQKLLVFKKKSETVLTLCSHYAQKFLDLHRITLLSNAVSELEQINLCRLTKCTRYLDRHQDPYFLGHFLSLGKVEISTHWVYLRTQGVLLDKNFLLMLKDVAVARLQTLLSMDNRIDKLFSEKDLRDVVSIYKAGDEILIQQGNDGYDSIKLVEPMCNLRMATLARAYRPLIPDMPSFREHIDRTVEEKGERCPPLRRMRALIDSEENIHKVLIYYGSFRHWGHPFINYIAGLKKLHDQVTMEKEIDDDYAQALASDLARVVLTDHFNKKKVWSVHEELVPPNHPFLSHIQENTWPTPAQIEDFGDKWHLLPLKKCFDIPDLIDPSVIYSDKSHSMNRSEVIEHVQKRSDKPIPSKRVLQTMLKTPATNWKEFLKDVDEKGMDRDDLIIGLKAKERELKKDGRFFSLMSWKLREYFVVTEYLIKTHFVPLFKGLTMADDMTEVMKKMLDSSSGQGMPDYSSVCIANHIDYEKWNNHQRADSNKHVFRVMGQFLGYPRLIERTHEFFEKSLIYYNNRPDLMGVAGDSLYNAREELVCWEGQSGGLEGLRQKGWSILNLLVIQREARIRNTTVKVLAQGDNQVICTQYRTKKARSEEELKSALKQIVNNNQQIMDAIVRGTEKLGLVINNDETMQSADFLTYGKIPFFRGTLMCLETKRWSRVTCVTNDQVPTCGNLLGTVLTNALTVAHFSHTPTNAIIQYNYFGNFVRLLIYMHDPALRGNLLKIPELKPYLNEFEVKITFLYLDPSLGGINGLSLTRFLIRAFPDPVTEGLSFWKLVHGASNNERLKNVCIKAGHPRLAYFKESDISKLLEDPTSLNLITGSNPTNLIRTEVRKNIIETRSSIRNEIIRDAAEYLHRGEAELIWFLWSITPLFPRFLSEFRAGTFIGVAESLISLFHNSRTIRMAFREHYRAEIDKMIIRSEINVLMSLTKFTKEGRTNLSIWSCSSEQADILREGSWKRAVIGTTIPHPIEMHGAGQKWEQGCAFCNTAGLDYISVHSPTGFGNMVGERGMLPAYLGSKTSEATSIFQPWEKESKIPIIKRATRLRDAIAWFVLPNSNLARSILNNLQALTGVDWSQNLGSFQRTGSALHRFSTTRMSHSGFAAQSPAPLTRMIATTDTMYDLGDKNYDFMYQASLLYAQMTTSVLREDSERSSTTHFHIGCQKCLRPIVEPTLEAPFPYEPESMAAIVGKWKNDDTEWFESIAQVIAPPSNWTRLSPYEQSFHVGRALGFLYGDLVGQSSHRCNDASIFPLAIQKRVFGNGFLQGILDGLVRASACQVIHRRTLSKYLKPERTIYGGVIYLVDQLSKCTTFLALIRTGPIRYELDSVPHRIPASYPTSQSDLGYIVRNYFRSEFSKILTCKYSTKFTHLWAFADYLSSEYLGPFCLSTRILNLCYGGYVSKVRREQLRVIASYSGMLRSGESIDDKTLKSIVRDVKVCTHEVRHACQFIDVRTPPPPRREIWEKEWVGRVQYYPVHYTTEVIDFSLKAPLWIQDPTISGLRTAQIATGSHYKIRSLVHEFNIKYKVFLSAGDGSGGITSALLRWNPKSRGIFNSLMDLSQTIMRGSSPDPPSALEVLGPDTSRCINYKGYWEHPSDLTQSSTWIYFTQLKSSNNLRLDLLVFDMEVKNMKDLSTIEFYLRHYMYELLEPSGCVIYKTYATHLATSEDHILNVVGQFFVEVYICQTEISSSHTSEVYIVMRRLRDKANPYNVDWIALQDFWNNLFCFRTPQVEFDRALSLMKQNLQLGVEGRFLPDPKVFFETLIQGAGVPTGIAHAFVSLIADPCMNLGTYAVVCMTLISLYIIPTVRGHPVEPNPPSDQACHRLGTAWVGMTIWISLQKQDLRIHEECLRVIKTAFPIRIYRYMKEEKHYLGWNCYNTKGIIKDVRIGDGLANVGNWIRVLERLRNHYRQLAFDTNLYTRVIRRFFKNISFEEICKTTGLWGFLKLKSSHEDLSMLSPEKFELTDEAWRE</sequence>
<evidence type="ECO:0000256" key="6">
    <source>
        <dbReference type="ARBA" id="ARBA00022691"/>
    </source>
</evidence>
<dbReference type="EC" id="2.1.1.375" evidence="11"/>
<proteinExistence type="inferred from homology"/>